<protein>
    <recommendedName>
        <fullName evidence="1">CoA carboxyltransferase C-terminal domain-containing protein</fullName>
    </recommendedName>
</protein>
<dbReference type="InterPro" id="IPR051047">
    <property type="entry name" value="AccD/PCCB"/>
</dbReference>
<dbReference type="InterPro" id="IPR029045">
    <property type="entry name" value="ClpP/crotonase-like_dom_sf"/>
</dbReference>
<evidence type="ECO:0000259" key="1">
    <source>
        <dbReference type="PROSITE" id="PS50989"/>
    </source>
</evidence>
<gene>
    <name evidence="2" type="ORF">S12H4_42035</name>
</gene>
<proteinExistence type="predicted"/>
<sequence>IVNLSDQPGFTIGKRSEEHGTIRKGVRASFAIIQATVPIAVIYLRKCFGVAGGAQKSGVRLSWRYAWPSAVWGNIPVEGGVYAAHRGEIESAEDPEACLEKLQKTYRAISSPFRTAEAFGIEDIIDPRETRPLLCEWVEMAYNVEKNNLGPKKRGMRC</sequence>
<reference evidence="2" key="1">
    <citation type="journal article" date="2014" name="Front. Microbiol.">
        <title>High frequency of phylogenetically diverse reductive dehalogenase-homologous genes in deep subseafloor sedimentary metagenomes.</title>
        <authorList>
            <person name="Kawai M."/>
            <person name="Futagami T."/>
            <person name="Toyoda A."/>
            <person name="Takaki Y."/>
            <person name="Nishi S."/>
            <person name="Hori S."/>
            <person name="Arai W."/>
            <person name="Tsubouchi T."/>
            <person name="Morono Y."/>
            <person name="Uchiyama I."/>
            <person name="Ito T."/>
            <person name="Fujiyama A."/>
            <person name="Inagaki F."/>
            <person name="Takami H."/>
        </authorList>
    </citation>
    <scope>NUCLEOTIDE SEQUENCE</scope>
    <source>
        <strain evidence="2">Expedition CK06-06</strain>
    </source>
</reference>
<organism evidence="2">
    <name type="scientific">marine sediment metagenome</name>
    <dbReference type="NCBI Taxonomy" id="412755"/>
    <lineage>
        <taxon>unclassified sequences</taxon>
        <taxon>metagenomes</taxon>
        <taxon>ecological metagenomes</taxon>
    </lineage>
</organism>
<dbReference type="Gene3D" id="3.90.226.10">
    <property type="entry name" value="2-enoyl-CoA Hydratase, Chain A, domain 1"/>
    <property type="match status" value="1"/>
</dbReference>
<dbReference type="InterPro" id="IPR034733">
    <property type="entry name" value="AcCoA_carboxyl_beta"/>
</dbReference>
<dbReference type="Pfam" id="PF01039">
    <property type="entry name" value="Carboxyl_trans"/>
    <property type="match status" value="1"/>
</dbReference>
<dbReference type="PANTHER" id="PTHR43842">
    <property type="entry name" value="PROPIONYL-COA CARBOXYLASE BETA CHAIN"/>
    <property type="match status" value="1"/>
</dbReference>
<dbReference type="PROSITE" id="PS50989">
    <property type="entry name" value="COA_CT_CTER"/>
    <property type="match status" value="1"/>
</dbReference>
<feature type="non-terminal residue" evidence="2">
    <location>
        <position position="1"/>
    </location>
</feature>
<name>X1VQ09_9ZZZZ</name>
<feature type="domain" description="CoA carboxyltransferase C-terminal" evidence="1">
    <location>
        <begin position="1"/>
        <end position="154"/>
    </location>
</feature>
<evidence type="ECO:0000313" key="2">
    <source>
        <dbReference type="EMBL" id="GAJ11230.1"/>
    </source>
</evidence>
<dbReference type="InterPro" id="IPR011763">
    <property type="entry name" value="COA_CT_C"/>
</dbReference>
<comment type="caution">
    <text evidence="2">The sequence shown here is derived from an EMBL/GenBank/DDBJ whole genome shotgun (WGS) entry which is preliminary data.</text>
</comment>
<dbReference type="EMBL" id="BARW01025677">
    <property type="protein sequence ID" value="GAJ11230.1"/>
    <property type="molecule type" value="Genomic_DNA"/>
</dbReference>
<dbReference type="PANTHER" id="PTHR43842:SF2">
    <property type="entry name" value="PROPIONYL-COA CARBOXYLASE BETA CHAIN, MITOCHONDRIAL"/>
    <property type="match status" value="1"/>
</dbReference>
<dbReference type="AlphaFoldDB" id="X1VQ09"/>
<accession>X1VQ09</accession>
<dbReference type="GO" id="GO:0004658">
    <property type="term" value="F:propionyl-CoA carboxylase activity"/>
    <property type="evidence" value="ECO:0007669"/>
    <property type="project" value="TreeGrafter"/>
</dbReference>
<dbReference type="SUPFAM" id="SSF52096">
    <property type="entry name" value="ClpP/crotonase"/>
    <property type="match status" value="1"/>
</dbReference>